<dbReference type="EMBL" id="LKAM01000004">
    <property type="protein sequence ID" value="KUM49010.1"/>
    <property type="molecule type" value="Genomic_DNA"/>
</dbReference>
<feature type="transmembrane region" description="Helical" evidence="1">
    <location>
        <begin position="12"/>
        <end position="35"/>
    </location>
</feature>
<evidence type="ECO:0000256" key="1">
    <source>
        <dbReference type="SAM" id="Phobius"/>
    </source>
</evidence>
<organism evidence="2">
    <name type="scientific">Picea glauca</name>
    <name type="common">White spruce</name>
    <name type="synonym">Pinus glauca</name>
    <dbReference type="NCBI Taxonomy" id="3330"/>
    <lineage>
        <taxon>Eukaryota</taxon>
        <taxon>Viridiplantae</taxon>
        <taxon>Streptophyta</taxon>
        <taxon>Embryophyta</taxon>
        <taxon>Tracheophyta</taxon>
        <taxon>Spermatophyta</taxon>
        <taxon>Pinopsida</taxon>
        <taxon>Pinidae</taxon>
        <taxon>Conifers I</taxon>
        <taxon>Pinales</taxon>
        <taxon>Pinaceae</taxon>
        <taxon>Picea</taxon>
    </lineage>
</organism>
<keyword evidence="1" id="KW-0812">Transmembrane</keyword>
<proteinExistence type="predicted"/>
<accession>A0A117NHX3</accession>
<keyword evidence="1" id="KW-1133">Transmembrane helix</keyword>
<dbReference type="AlphaFoldDB" id="A0A117NHX3"/>
<protein>
    <submittedName>
        <fullName evidence="2">Uncharacterized protein</fullName>
    </submittedName>
</protein>
<name>A0A117NHX3_PICGL</name>
<gene>
    <name evidence="2" type="ORF">ABT39_MTgene4347</name>
</gene>
<keyword evidence="2" id="KW-0496">Mitochondrion</keyword>
<keyword evidence="1" id="KW-0472">Membrane</keyword>
<reference evidence="2" key="1">
    <citation type="journal article" date="2015" name="Genome Biol. Evol.">
        <title>Organellar Genomes of White Spruce (Picea glauca): Assembly and Annotation.</title>
        <authorList>
            <person name="Jackman S.D."/>
            <person name="Warren R.L."/>
            <person name="Gibb E.A."/>
            <person name="Vandervalk B.P."/>
            <person name="Mohamadi H."/>
            <person name="Chu J."/>
            <person name="Raymond A."/>
            <person name="Pleasance S."/>
            <person name="Coope R."/>
            <person name="Wildung M.R."/>
            <person name="Ritland C.E."/>
            <person name="Bousquet J."/>
            <person name="Jones S.J."/>
            <person name="Bohlmann J."/>
            <person name="Birol I."/>
        </authorList>
    </citation>
    <scope>NUCLEOTIDE SEQUENCE [LARGE SCALE GENOMIC DNA]</scope>
    <source>
        <tissue evidence="2">Flushing bud</tissue>
    </source>
</reference>
<sequence>MLASWNNEPRAALLKYTVMPTCLSLYLCWLACWLFDSPNERKKRCCNPCATIEWERHTCC</sequence>
<geneLocation type="mitochondrion" evidence="2"/>
<evidence type="ECO:0000313" key="2">
    <source>
        <dbReference type="EMBL" id="KUM49010.1"/>
    </source>
</evidence>
<comment type="caution">
    <text evidence="2">The sequence shown here is derived from an EMBL/GenBank/DDBJ whole genome shotgun (WGS) entry which is preliminary data.</text>
</comment>